<evidence type="ECO:0000313" key="2">
    <source>
        <dbReference type="Proteomes" id="UP001172159"/>
    </source>
</evidence>
<organism evidence="1 2">
    <name type="scientific">Apiosordaria backusii</name>
    <dbReference type="NCBI Taxonomy" id="314023"/>
    <lineage>
        <taxon>Eukaryota</taxon>
        <taxon>Fungi</taxon>
        <taxon>Dikarya</taxon>
        <taxon>Ascomycota</taxon>
        <taxon>Pezizomycotina</taxon>
        <taxon>Sordariomycetes</taxon>
        <taxon>Sordariomycetidae</taxon>
        <taxon>Sordariales</taxon>
        <taxon>Lasiosphaeriaceae</taxon>
        <taxon>Apiosordaria</taxon>
    </lineage>
</organism>
<dbReference type="Proteomes" id="UP001172159">
    <property type="component" value="Unassembled WGS sequence"/>
</dbReference>
<keyword evidence="2" id="KW-1185">Reference proteome</keyword>
<proteinExistence type="predicted"/>
<evidence type="ECO:0000313" key="1">
    <source>
        <dbReference type="EMBL" id="KAK0707153.1"/>
    </source>
</evidence>
<dbReference type="EMBL" id="JAUKTV010000019">
    <property type="protein sequence ID" value="KAK0707153.1"/>
    <property type="molecule type" value="Genomic_DNA"/>
</dbReference>
<gene>
    <name evidence="1" type="ORF">B0T21DRAFT_416324</name>
</gene>
<comment type="caution">
    <text evidence="1">The sequence shown here is derived from an EMBL/GenBank/DDBJ whole genome shotgun (WGS) entry which is preliminary data.</text>
</comment>
<reference evidence="1" key="1">
    <citation type="submission" date="2023-06" db="EMBL/GenBank/DDBJ databases">
        <title>Genome-scale phylogeny and comparative genomics of the fungal order Sordariales.</title>
        <authorList>
            <consortium name="Lawrence Berkeley National Laboratory"/>
            <person name="Hensen N."/>
            <person name="Bonometti L."/>
            <person name="Westerberg I."/>
            <person name="Brannstrom I.O."/>
            <person name="Guillou S."/>
            <person name="Cros-Aarteil S."/>
            <person name="Calhoun S."/>
            <person name="Haridas S."/>
            <person name="Kuo A."/>
            <person name="Mondo S."/>
            <person name="Pangilinan J."/>
            <person name="Riley R."/>
            <person name="Labutti K."/>
            <person name="Andreopoulos B."/>
            <person name="Lipzen A."/>
            <person name="Chen C."/>
            <person name="Yanf M."/>
            <person name="Daum C."/>
            <person name="Ng V."/>
            <person name="Clum A."/>
            <person name="Steindorff A."/>
            <person name="Ohm R."/>
            <person name="Martin F."/>
            <person name="Silar P."/>
            <person name="Natvig D."/>
            <person name="Lalanne C."/>
            <person name="Gautier V."/>
            <person name="Ament-Velasquez S.L."/>
            <person name="Kruys A."/>
            <person name="Hutchinson M.I."/>
            <person name="Powell A.J."/>
            <person name="Barry K."/>
            <person name="Miller A.N."/>
            <person name="Grigoriev I.V."/>
            <person name="Debuchy R."/>
            <person name="Gladieux P."/>
            <person name="Thoren M.H."/>
            <person name="Johannesson H."/>
        </authorList>
    </citation>
    <scope>NUCLEOTIDE SEQUENCE</scope>
    <source>
        <strain evidence="1">CBS 540.89</strain>
    </source>
</reference>
<accession>A0AA40A0R0</accession>
<sequence>MFVHTGGPWDPSVRYARLYTVSVDIIIGGYLNTPPDLPTGSEQLRPVPETTQGRQPVPVINLFYQLMTKLSAYSTRRETGGQNDWT</sequence>
<name>A0AA40A0R0_9PEZI</name>
<dbReference type="AlphaFoldDB" id="A0AA40A0R0"/>
<protein>
    <submittedName>
        <fullName evidence="1">Uncharacterized protein</fullName>
    </submittedName>
</protein>